<comment type="subcellular location">
    <subcellularLocation>
        <location evidence="1">Secreted</location>
    </subcellularLocation>
</comment>
<organism evidence="10">
    <name type="scientific">Ceratitis capitata</name>
    <name type="common">Mediterranean fruit fly</name>
    <name type="synonym">Tephritis capitata</name>
    <dbReference type="NCBI Taxonomy" id="7213"/>
    <lineage>
        <taxon>Eukaryota</taxon>
        <taxon>Metazoa</taxon>
        <taxon>Ecdysozoa</taxon>
        <taxon>Arthropoda</taxon>
        <taxon>Hexapoda</taxon>
        <taxon>Insecta</taxon>
        <taxon>Pterygota</taxon>
        <taxon>Neoptera</taxon>
        <taxon>Endopterygota</taxon>
        <taxon>Diptera</taxon>
        <taxon>Brachycera</taxon>
        <taxon>Muscomorpha</taxon>
        <taxon>Tephritoidea</taxon>
        <taxon>Tephritidae</taxon>
        <taxon>Ceratitis</taxon>
        <taxon>Ceratitis</taxon>
    </lineage>
</organism>
<dbReference type="InterPro" id="IPR029034">
    <property type="entry name" value="Cystine-knot_cytokine"/>
</dbReference>
<dbReference type="Pfam" id="PF00019">
    <property type="entry name" value="TGF_beta"/>
    <property type="match status" value="1"/>
</dbReference>
<evidence type="ECO:0000256" key="3">
    <source>
        <dbReference type="ARBA" id="ARBA00022525"/>
    </source>
</evidence>
<feature type="domain" description="TGF-beta family profile" evidence="9">
    <location>
        <begin position="690"/>
        <end position="810"/>
    </location>
</feature>
<keyword evidence="8" id="KW-0812">Transmembrane</keyword>
<dbReference type="SUPFAM" id="SSF57501">
    <property type="entry name" value="Cystine-knot cytokines"/>
    <property type="match status" value="1"/>
</dbReference>
<dbReference type="OrthoDB" id="5949851at2759"/>
<dbReference type="GO" id="GO:0005125">
    <property type="term" value="F:cytokine activity"/>
    <property type="evidence" value="ECO:0007669"/>
    <property type="project" value="TreeGrafter"/>
</dbReference>
<keyword evidence="5" id="KW-1015">Disulfide bond</keyword>
<keyword evidence="8" id="KW-0472">Membrane</keyword>
<evidence type="ECO:0000256" key="1">
    <source>
        <dbReference type="ARBA" id="ARBA00004613"/>
    </source>
</evidence>
<evidence type="ECO:0000256" key="4">
    <source>
        <dbReference type="ARBA" id="ARBA00023030"/>
    </source>
</evidence>
<evidence type="ECO:0000313" key="10">
    <source>
        <dbReference type="EMBL" id="JAC02431.1"/>
    </source>
</evidence>
<keyword evidence="8" id="KW-1133">Transmembrane helix</keyword>
<dbReference type="InterPro" id="IPR017948">
    <property type="entry name" value="TGFb_CS"/>
</dbReference>
<dbReference type="SMART" id="SM00204">
    <property type="entry name" value="TGFB"/>
    <property type="match status" value="1"/>
</dbReference>
<evidence type="ECO:0000256" key="6">
    <source>
        <dbReference type="RuleBase" id="RU000354"/>
    </source>
</evidence>
<name>W8BMW1_CERCA</name>
<dbReference type="Gene3D" id="2.60.120.970">
    <property type="match status" value="1"/>
</dbReference>
<evidence type="ECO:0000256" key="8">
    <source>
        <dbReference type="SAM" id="Phobius"/>
    </source>
</evidence>
<dbReference type="PROSITE" id="PS51362">
    <property type="entry name" value="TGF_BETA_2"/>
    <property type="match status" value="1"/>
</dbReference>
<dbReference type="GO" id="GO:0008083">
    <property type="term" value="F:growth factor activity"/>
    <property type="evidence" value="ECO:0007669"/>
    <property type="project" value="UniProtKB-KW"/>
</dbReference>
<dbReference type="FunFam" id="2.10.90.10:FF:000058">
    <property type="entry name" value="Maverick"/>
    <property type="match status" value="1"/>
</dbReference>
<feature type="region of interest" description="Disordered" evidence="7">
    <location>
        <begin position="669"/>
        <end position="693"/>
    </location>
</feature>
<evidence type="ECO:0000256" key="2">
    <source>
        <dbReference type="ARBA" id="ARBA00006656"/>
    </source>
</evidence>
<dbReference type="InterPro" id="IPR015615">
    <property type="entry name" value="TGF-beta-rel"/>
</dbReference>
<evidence type="ECO:0000256" key="5">
    <source>
        <dbReference type="ARBA" id="ARBA00023157"/>
    </source>
</evidence>
<dbReference type="PANTHER" id="PTHR11848">
    <property type="entry name" value="TGF-BETA FAMILY"/>
    <property type="match status" value="1"/>
</dbReference>
<dbReference type="InterPro" id="IPR001839">
    <property type="entry name" value="TGF-b_C"/>
</dbReference>
<reference evidence="10" key="1">
    <citation type="submission" date="2013-07" db="EMBL/GenBank/DDBJ databases">
        <authorList>
            <person name="Geib S."/>
        </authorList>
    </citation>
    <scope>NUCLEOTIDE SEQUENCE</scope>
</reference>
<feature type="transmembrane region" description="Helical" evidence="8">
    <location>
        <begin position="72"/>
        <end position="89"/>
    </location>
</feature>
<dbReference type="GO" id="GO:0005615">
    <property type="term" value="C:extracellular space"/>
    <property type="evidence" value="ECO:0007669"/>
    <property type="project" value="TreeGrafter"/>
</dbReference>
<keyword evidence="4 6" id="KW-0339">Growth factor</keyword>
<sequence length="810" mass="92821">MSQSDVNYRAHADAYTTTLTITSSILVAEQLGQTAILDGAVKTNASERMSMPIKVGHKLFTIKTPTTTIRNAFFVIAYLFIILTSHHLVRQYFLQPMAAAATTTTASANADKTIGTITAAVTSFDLSNGEAFNNNLRRALIRQRHKLYYPQSLFRKTQWSLKRSDSTIAMKSLRSWNNSVSTVAFKTKYKFPFKNAESKAIYHIEQRNAGRLIQQQRLLRSIPKQTNDSFDPNNKALRRMFELSTNRQHRRSKRYAVDTVINNNYNTENGTASYNTISMNTFEKEAKFNSRKAFVDVSYSTIIYADDVPTTTNISANDYTSKMTFNGENTIIRRSSNLNENENNEDNSKLLQLIMDGLGLKRLPDMSKVNISQQEYVKKYREYLIRTQERKRREKAELAYTIPTEWKSENVSLHIVSIISNVTIWDQYSRRKRNTRNFREGDSTEYYYPDDDVANAEHKTITDHLIFPRKQRNNDDRVRLNQNGKTIIILHFSLDAKNIGKLKPGDIEEANIRFMLIHSAALAAKSTRHNKTKRRPCDGNNSAYSVQGFTTFSKQKRVLKLKIYQRLSHGKRLLLDSRKFEFNQSVGNTHSQWVQFDATRAVESWLRERQSNQGVEVQCDNCFREGARILNGMSSSFHIQDVGADDANLVPVLNIISRLGATYEELRSNEHSNSGEGVHHHNLPTLPNGRQRTSGVTVAKNSCRKPNQRCCRHSMEVVFKKIKGFEFIIQPKVFDAGYCRGHCPPRYNPAHHHAMLQSLIWKQNPKNAPRPCCAPSKLVELEVLHVDEKDSERLKISTWANMRVVECACS</sequence>
<protein>
    <submittedName>
        <fullName evidence="10">Bone morphogenetic protein 7</fullName>
    </submittedName>
</protein>
<dbReference type="EMBL" id="GAMC01004124">
    <property type="protein sequence ID" value="JAC02432.1"/>
    <property type="molecule type" value="mRNA"/>
</dbReference>
<dbReference type="Gene3D" id="2.10.90.10">
    <property type="entry name" value="Cystine-knot cytokines"/>
    <property type="match status" value="1"/>
</dbReference>
<dbReference type="PANTHER" id="PTHR11848:SF119">
    <property type="entry name" value="TGF-BETA FAMILY PROFILE DOMAIN-CONTAINING PROTEIN"/>
    <property type="match status" value="1"/>
</dbReference>
<dbReference type="AlphaFoldDB" id="W8BMW1"/>
<dbReference type="CDD" id="cd13755">
    <property type="entry name" value="TGF_beta_maverick"/>
    <property type="match status" value="1"/>
</dbReference>
<keyword evidence="3" id="KW-0964">Secreted</keyword>
<proteinExistence type="evidence at transcript level"/>
<evidence type="ECO:0000259" key="9">
    <source>
        <dbReference type="PROSITE" id="PS51362"/>
    </source>
</evidence>
<dbReference type="EMBL" id="GAMC01004127">
    <property type="protein sequence ID" value="JAC02429.1"/>
    <property type="molecule type" value="mRNA"/>
</dbReference>
<dbReference type="EMBL" id="GAMC01004125">
    <property type="protein sequence ID" value="JAC02431.1"/>
    <property type="molecule type" value="mRNA"/>
</dbReference>
<dbReference type="PROSITE" id="PS00250">
    <property type="entry name" value="TGF_BETA_1"/>
    <property type="match status" value="1"/>
</dbReference>
<accession>W8BMW1</accession>
<evidence type="ECO:0000256" key="7">
    <source>
        <dbReference type="SAM" id="MobiDB-lite"/>
    </source>
</evidence>
<dbReference type="EMBL" id="GAMC01004126">
    <property type="protein sequence ID" value="JAC02430.1"/>
    <property type="molecule type" value="mRNA"/>
</dbReference>
<reference evidence="10" key="2">
    <citation type="journal article" date="2014" name="BMC Genomics">
        <title>A genomic perspective to assessing quality of mass-reared SIT flies used in Mediterranean fruit fly (Ceratitis capitata) eradication in California.</title>
        <authorList>
            <person name="Calla B."/>
            <person name="Hall B."/>
            <person name="Hou S."/>
            <person name="Geib S.M."/>
        </authorList>
    </citation>
    <scope>NUCLEOTIDE SEQUENCE</scope>
</reference>
<gene>
    <name evidence="10" type="primary">BMP7</name>
</gene>
<comment type="similarity">
    <text evidence="2 6">Belongs to the TGF-beta family.</text>
</comment>